<dbReference type="HOGENOM" id="CLU_040279_0_0_6"/>
<accession>G9ZJK8</accession>
<protein>
    <submittedName>
        <fullName evidence="3">Peptidoglycan binding domain protein</fullName>
    </submittedName>
</protein>
<dbReference type="SUPFAM" id="SSF47090">
    <property type="entry name" value="PGBD-like"/>
    <property type="match status" value="1"/>
</dbReference>
<dbReference type="RefSeq" id="WP_006986961.1">
    <property type="nucleotide sequence ID" value="NZ_JH417971.1"/>
</dbReference>
<evidence type="ECO:0000259" key="2">
    <source>
        <dbReference type="Pfam" id="PF01471"/>
    </source>
</evidence>
<dbReference type="AlphaFoldDB" id="G9ZJK8"/>
<dbReference type="InterPro" id="IPR002477">
    <property type="entry name" value="Peptidoglycan-bd-like"/>
</dbReference>
<dbReference type="InterPro" id="IPR036366">
    <property type="entry name" value="PGBDSf"/>
</dbReference>
<name>G9ZJK8_9GAMM</name>
<evidence type="ECO:0000313" key="3">
    <source>
        <dbReference type="EMBL" id="EHM49729.1"/>
    </source>
</evidence>
<organism evidence="3 4">
    <name type="scientific">Cardiobacterium valvarum F0432</name>
    <dbReference type="NCBI Taxonomy" id="797473"/>
    <lineage>
        <taxon>Bacteria</taxon>
        <taxon>Pseudomonadati</taxon>
        <taxon>Pseudomonadota</taxon>
        <taxon>Gammaproteobacteria</taxon>
        <taxon>Cardiobacteriales</taxon>
        <taxon>Cardiobacteriaceae</taxon>
        <taxon>Cardiobacterium</taxon>
    </lineage>
</organism>
<dbReference type="STRING" id="797473.HMPREF9080_02978"/>
<feature type="chain" id="PRO_5003530158" evidence="1">
    <location>
        <begin position="22"/>
        <end position="325"/>
    </location>
</feature>
<reference evidence="3 4" key="1">
    <citation type="submission" date="2011-08" db="EMBL/GenBank/DDBJ databases">
        <authorList>
            <person name="Weinstock G."/>
            <person name="Sodergren E."/>
            <person name="Clifton S."/>
            <person name="Fulton L."/>
            <person name="Fulton B."/>
            <person name="Courtney L."/>
            <person name="Fronick C."/>
            <person name="Harrison M."/>
            <person name="Strong C."/>
            <person name="Farmer C."/>
            <person name="Delahaunty K."/>
            <person name="Markovic C."/>
            <person name="Hall O."/>
            <person name="Minx P."/>
            <person name="Tomlinson C."/>
            <person name="Mitreva M."/>
            <person name="Hou S."/>
            <person name="Chen J."/>
            <person name="Wollam A."/>
            <person name="Pepin K.H."/>
            <person name="Johnson M."/>
            <person name="Bhonagiri V."/>
            <person name="Zhang X."/>
            <person name="Suruliraj S."/>
            <person name="Warren W."/>
            <person name="Chinwalla A."/>
            <person name="Mardis E.R."/>
            <person name="Wilson R.K."/>
        </authorList>
    </citation>
    <scope>NUCLEOTIDE SEQUENCE [LARGE SCALE GENOMIC DNA]</scope>
    <source>
        <strain evidence="3 4">F0432</strain>
    </source>
</reference>
<dbReference type="Gene3D" id="1.10.101.10">
    <property type="entry name" value="PGBD-like superfamily/PGBD"/>
    <property type="match status" value="1"/>
</dbReference>
<dbReference type="InterPro" id="IPR036365">
    <property type="entry name" value="PGBD-like_sf"/>
</dbReference>
<evidence type="ECO:0000256" key="1">
    <source>
        <dbReference type="SAM" id="SignalP"/>
    </source>
</evidence>
<gene>
    <name evidence="3" type="ORF">HMPREF9080_02978</name>
</gene>
<comment type="caution">
    <text evidence="3">The sequence shown here is derived from an EMBL/GenBank/DDBJ whole genome shotgun (WGS) entry which is preliminary data.</text>
</comment>
<dbReference type="EMBL" id="AGCM01000193">
    <property type="protein sequence ID" value="EHM49729.1"/>
    <property type="molecule type" value="Genomic_DNA"/>
</dbReference>
<keyword evidence="1" id="KW-0732">Signal</keyword>
<dbReference type="Proteomes" id="UP000004750">
    <property type="component" value="Unassembled WGS sequence"/>
</dbReference>
<feature type="signal peptide" evidence="1">
    <location>
        <begin position="1"/>
        <end position="21"/>
    </location>
</feature>
<dbReference type="Pfam" id="PF01471">
    <property type="entry name" value="PG_binding_1"/>
    <property type="match status" value="1"/>
</dbReference>
<feature type="domain" description="Peptidoglycan binding-like" evidence="2">
    <location>
        <begin position="269"/>
        <end position="321"/>
    </location>
</feature>
<proteinExistence type="predicted"/>
<evidence type="ECO:0000313" key="4">
    <source>
        <dbReference type="Proteomes" id="UP000004750"/>
    </source>
</evidence>
<sequence length="325" mass="35796">MMKRKLSVLLTSVAIAALAQAQENTEAQGEAAAPAASEGMTLTVPQVKAGECQALVVIPAKFEPRTEQVVIKDASKTYEIVPAEYEMTEEQVVIKPASKKLEIVPAVFETVEEQIEIEPAMTNQEVIPPQYNEVKEEVVAKPAYMTARSEGPARTFSSTGEALRMVEVPAEMANITKQVVQEEARINPTQVEAKFKTIKKQKLVSEETTREVEVPAEYETVKVKKLVKEAQQIEKEIPAEYAEVTKYEKISDAQVRWESVLCNDTVNSKTIEAVQAALKKEGYRVSVDGALGPGTMKALEAYQRKHNLGVGGVTRETLQSMGIEQ</sequence>